<evidence type="ECO:0000256" key="1">
    <source>
        <dbReference type="SAM" id="MobiDB-lite"/>
    </source>
</evidence>
<dbReference type="Proteomes" id="UP000663824">
    <property type="component" value="Unassembled WGS sequence"/>
</dbReference>
<dbReference type="PANTHER" id="PTHR46579:SF1">
    <property type="entry name" value="F5_8 TYPE C DOMAIN-CONTAINING PROTEIN"/>
    <property type="match status" value="1"/>
</dbReference>
<name>A0A816KFN0_9BILA</name>
<feature type="region of interest" description="Disordered" evidence="1">
    <location>
        <begin position="90"/>
        <end position="116"/>
    </location>
</feature>
<reference evidence="2" key="1">
    <citation type="submission" date="2021-02" db="EMBL/GenBank/DDBJ databases">
        <authorList>
            <person name="Nowell W R."/>
        </authorList>
    </citation>
    <scope>NUCLEOTIDE SEQUENCE</scope>
</reference>
<sequence length="784" mass="90743">MDKSVHKNARTTNVAGVNQFRIYHHDLRKQQNLRYRQRIQEKSSVVVRKVLPSDSSLVDIVYSNAAANNDTLQNDNLRLLVENVHHQEDYSADEDEVNHESETDSQEIHTSSDDEDRDGQQFLFKIIDFIRQSNLNKVCSASLLALLRSANQFDIKNIPATTDSLWKALNISFDYQTMYFCSNCFQQPKAFKDICTSCNIPRMNNSELYIFPLESAIKRIVNITSFIVEIPHPVREYLNNSILLGVWNSPVTPPASILFDQIVKNLKLLIANGINISINNKMQHFSVGVQLISGDLPARSKFSRLVSHNGFFACSRCLIQGVRCQRPCARHTLYRWSDFIQLQPPERTQEHINECVQQINLSNKILFGVLGRSPLSSLLSIPKQSTFDYFHLILEIHLRTLLCDWYDVLKRNPNALNFANDCLADIQYPHSFNRYPYDLGNYSKWKASQLRTFLLYAALPVLLRLCITMPNHFPDMYIFHFSLLFVYTRVLRHFACRDEIYNMPVFIHTYLSLFSSLYSKCRELFSVHALIHLWEQVRDHGGLAYHREMFNHGAGITPGHTRQFTTTTSNSLMTFDDDLDESNLENNEFDENNPWIRDVPLFSQPHRQSSVRRSYDTPQVKRRRIQDQVESISQDTLNESFNLIQSMLQDMNRKIDLLAQRVDDFGKKIDIVDKRLGGLARRVNKNPTPGEIPNNLPVIVKKEIIDREHEQDNERTTKIKDAIKACFFKDDKDKLDAFWECEGKITRGNQRRGRAHRQKVSLLSQTQITASADNAESTVNNITS</sequence>
<evidence type="ECO:0000313" key="2">
    <source>
        <dbReference type="EMBL" id="CAF1920524.1"/>
    </source>
</evidence>
<dbReference type="PANTHER" id="PTHR46579">
    <property type="entry name" value="F5/8 TYPE C DOMAIN-CONTAINING PROTEIN-RELATED"/>
    <property type="match status" value="1"/>
</dbReference>
<dbReference type="EMBL" id="CAJNRE010000128">
    <property type="protein sequence ID" value="CAF1920524.1"/>
    <property type="molecule type" value="Genomic_DNA"/>
</dbReference>
<feature type="compositionally biased region" description="Basic and acidic residues" evidence="1">
    <location>
        <begin position="98"/>
        <end position="112"/>
    </location>
</feature>
<gene>
    <name evidence="2" type="ORF">MBJ925_LOCUS1943</name>
</gene>
<accession>A0A816KFN0</accession>
<dbReference type="AlphaFoldDB" id="A0A816KFN0"/>
<proteinExistence type="predicted"/>
<organism evidence="2 3">
    <name type="scientific">Rotaria magnacalcarata</name>
    <dbReference type="NCBI Taxonomy" id="392030"/>
    <lineage>
        <taxon>Eukaryota</taxon>
        <taxon>Metazoa</taxon>
        <taxon>Spiralia</taxon>
        <taxon>Gnathifera</taxon>
        <taxon>Rotifera</taxon>
        <taxon>Eurotatoria</taxon>
        <taxon>Bdelloidea</taxon>
        <taxon>Philodinida</taxon>
        <taxon>Philodinidae</taxon>
        <taxon>Rotaria</taxon>
    </lineage>
</organism>
<comment type="caution">
    <text evidence="2">The sequence shown here is derived from an EMBL/GenBank/DDBJ whole genome shotgun (WGS) entry which is preliminary data.</text>
</comment>
<protein>
    <submittedName>
        <fullName evidence="2">Uncharacterized protein</fullName>
    </submittedName>
</protein>
<evidence type="ECO:0000313" key="3">
    <source>
        <dbReference type="Proteomes" id="UP000663824"/>
    </source>
</evidence>